<dbReference type="PANTHER" id="PTHR43280">
    <property type="entry name" value="ARAC-FAMILY TRANSCRIPTIONAL REGULATOR"/>
    <property type="match status" value="1"/>
</dbReference>
<dbReference type="PROSITE" id="PS00041">
    <property type="entry name" value="HTH_ARAC_FAMILY_1"/>
    <property type="match status" value="1"/>
</dbReference>
<evidence type="ECO:0000313" key="6">
    <source>
        <dbReference type="Proteomes" id="UP000379480"/>
    </source>
</evidence>
<dbReference type="SMART" id="SM00342">
    <property type="entry name" value="HTH_ARAC"/>
    <property type="match status" value="1"/>
</dbReference>
<evidence type="ECO:0000313" key="5">
    <source>
        <dbReference type="EMBL" id="VVO17702.1"/>
    </source>
</evidence>
<dbReference type="AlphaFoldDB" id="A0A5E7E2Y2"/>
<feature type="domain" description="HTH araC/xylS-type" evidence="4">
    <location>
        <begin position="165"/>
        <end position="263"/>
    </location>
</feature>
<keyword evidence="2" id="KW-0238">DNA-binding</keyword>
<keyword evidence="3" id="KW-0804">Transcription</keyword>
<dbReference type="InterPro" id="IPR009057">
    <property type="entry name" value="Homeodomain-like_sf"/>
</dbReference>
<protein>
    <submittedName>
        <fullName evidence="5">HTH-type transcriptional activator RhaS</fullName>
    </submittedName>
</protein>
<accession>A0A5E7E2Y2</accession>
<name>A0A5E7E2Y2_PSEFL</name>
<dbReference type="InterPro" id="IPR018062">
    <property type="entry name" value="HTH_AraC-typ_CS"/>
</dbReference>
<proteinExistence type="predicted"/>
<dbReference type="Pfam" id="PF12833">
    <property type="entry name" value="HTH_18"/>
    <property type="match status" value="1"/>
</dbReference>
<dbReference type="InterPro" id="IPR020449">
    <property type="entry name" value="Tscrpt_reg_AraC-type_HTH"/>
</dbReference>
<dbReference type="InterPro" id="IPR011006">
    <property type="entry name" value="CheY-like_superfamily"/>
</dbReference>
<dbReference type="PRINTS" id="PR00032">
    <property type="entry name" value="HTHARAC"/>
</dbReference>
<evidence type="ECO:0000256" key="3">
    <source>
        <dbReference type="ARBA" id="ARBA00023163"/>
    </source>
</evidence>
<gene>
    <name evidence="5" type="primary">rhaS_9</name>
    <name evidence="5" type="ORF">PS723_03945</name>
</gene>
<dbReference type="GO" id="GO:0009893">
    <property type="term" value="P:positive regulation of metabolic process"/>
    <property type="evidence" value="ECO:0007669"/>
    <property type="project" value="UniProtKB-ARBA"/>
</dbReference>
<evidence type="ECO:0000256" key="2">
    <source>
        <dbReference type="ARBA" id="ARBA00023125"/>
    </source>
</evidence>
<dbReference type="OrthoDB" id="5818519at2"/>
<dbReference type="CDD" id="cd00156">
    <property type="entry name" value="REC"/>
    <property type="match status" value="1"/>
</dbReference>
<dbReference type="PROSITE" id="PS01124">
    <property type="entry name" value="HTH_ARAC_FAMILY_2"/>
    <property type="match status" value="1"/>
</dbReference>
<dbReference type="Proteomes" id="UP000379480">
    <property type="component" value="Unassembled WGS sequence"/>
</dbReference>
<dbReference type="SUPFAM" id="SSF52172">
    <property type="entry name" value="CheY-like"/>
    <property type="match status" value="1"/>
</dbReference>
<dbReference type="RefSeq" id="WP_150805357.1">
    <property type="nucleotide sequence ID" value="NZ_CABVHY010000020.1"/>
</dbReference>
<dbReference type="InterPro" id="IPR018060">
    <property type="entry name" value="HTH_AraC"/>
</dbReference>
<keyword evidence="1" id="KW-0805">Transcription regulation</keyword>
<evidence type="ECO:0000259" key="4">
    <source>
        <dbReference type="PROSITE" id="PS01124"/>
    </source>
</evidence>
<dbReference type="EMBL" id="CABVHY010000020">
    <property type="protein sequence ID" value="VVO17702.1"/>
    <property type="molecule type" value="Genomic_DNA"/>
</dbReference>
<evidence type="ECO:0000256" key="1">
    <source>
        <dbReference type="ARBA" id="ARBA00023015"/>
    </source>
</evidence>
<dbReference type="GO" id="GO:0003700">
    <property type="term" value="F:DNA-binding transcription factor activity"/>
    <property type="evidence" value="ECO:0007669"/>
    <property type="project" value="InterPro"/>
</dbReference>
<dbReference type="Gene3D" id="3.40.50.2300">
    <property type="match status" value="1"/>
</dbReference>
<dbReference type="SUPFAM" id="SSF46689">
    <property type="entry name" value="Homeodomain-like"/>
    <property type="match status" value="2"/>
</dbReference>
<reference evidence="5 6" key="1">
    <citation type="submission" date="2019-09" db="EMBL/GenBank/DDBJ databases">
        <authorList>
            <person name="Chandra G."/>
            <person name="Truman W A."/>
        </authorList>
    </citation>
    <scope>NUCLEOTIDE SEQUENCE [LARGE SCALE GENOMIC DNA]</scope>
    <source>
        <strain evidence="5">PS723</strain>
    </source>
</reference>
<dbReference type="GO" id="GO:0043565">
    <property type="term" value="F:sequence-specific DNA binding"/>
    <property type="evidence" value="ECO:0007669"/>
    <property type="project" value="InterPro"/>
</dbReference>
<sequence>MMSASARKPFLLWLDLTRDQSTEELIAQFRSTCDCRLTKESALLKQDYGQQQPDMICIHFDRPDMQGLSLLLEIKRTLPSVPIAMFTVQHSEELAVWAMRSRVWEYMVLPLSGTEKSRFLHALEQLCELRRNSGFHPRKPHIEHGPSLPESIRLTAEHQKHQALNKVLLYIDQHFQESIDQKELAKRCGMTTFRFSRLFKEVNGLGYMDYILSKRMDYARELLDNSQMPITSIGYEVGFKDPSYFARAFKQFAGCTPSEYRQTRRCGASVTAKETVFDVIPPAVIDSLQHCLEA</sequence>
<dbReference type="PANTHER" id="PTHR43280:SF2">
    <property type="entry name" value="HTH-TYPE TRANSCRIPTIONAL REGULATOR EXSA"/>
    <property type="match status" value="1"/>
</dbReference>
<dbReference type="Gene3D" id="1.10.10.60">
    <property type="entry name" value="Homeodomain-like"/>
    <property type="match status" value="2"/>
</dbReference>
<organism evidence="5 6">
    <name type="scientific">Pseudomonas fluorescens</name>
    <dbReference type="NCBI Taxonomy" id="294"/>
    <lineage>
        <taxon>Bacteria</taxon>
        <taxon>Pseudomonadati</taxon>
        <taxon>Pseudomonadota</taxon>
        <taxon>Gammaproteobacteria</taxon>
        <taxon>Pseudomonadales</taxon>
        <taxon>Pseudomonadaceae</taxon>
        <taxon>Pseudomonas</taxon>
    </lineage>
</organism>